<dbReference type="InterPro" id="IPR032387">
    <property type="entry name" value="ACAS_N"/>
</dbReference>
<sequence length="37" mass="4517">MADREVFWAEQAERLTWDTKWSRVLDWSGAPFAKWFV</sequence>
<dbReference type="STRING" id="115433.SAMN05421835_1131"/>
<dbReference type="Proteomes" id="UP000199025">
    <property type="component" value="Unassembled WGS sequence"/>
</dbReference>
<reference evidence="2 3" key="1">
    <citation type="submission" date="2016-10" db="EMBL/GenBank/DDBJ databases">
        <authorList>
            <person name="de Groot N.N."/>
        </authorList>
    </citation>
    <scope>NUCLEOTIDE SEQUENCE [LARGE SCALE GENOMIC DNA]</scope>
    <source>
        <strain evidence="2 3">DSM 44468</strain>
    </source>
</reference>
<organism evidence="2 3">
    <name type="scientific">Amycolatopsis sacchari</name>
    <dbReference type="NCBI Taxonomy" id="115433"/>
    <lineage>
        <taxon>Bacteria</taxon>
        <taxon>Bacillati</taxon>
        <taxon>Actinomycetota</taxon>
        <taxon>Actinomycetes</taxon>
        <taxon>Pseudonocardiales</taxon>
        <taxon>Pseudonocardiaceae</taxon>
        <taxon>Amycolatopsis</taxon>
    </lineage>
</organism>
<dbReference type="AlphaFoldDB" id="A0A1I3WGY6"/>
<protein>
    <submittedName>
        <fullName evidence="2">Acetyl-CoA synthetase</fullName>
    </submittedName>
</protein>
<dbReference type="Pfam" id="PF16177">
    <property type="entry name" value="ACAS_N"/>
    <property type="match status" value="1"/>
</dbReference>
<feature type="non-terminal residue" evidence="2">
    <location>
        <position position="37"/>
    </location>
</feature>
<accession>A0A1I3WGY6</accession>
<evidence type="ECO:0000313" key="3">
    <source>
        <dbReference type="Proteomes" id="UP000199025"/>
    </source>
</evidence>
<gene>
    <name evidence="2" type="ORF">SAMN05421835_1131</name>
</gene>
<name>A0A1I3WGY6_9PSEU</name>
<evidence type="ECO:0000259" key="1">
    <source>
        <dbReference type="Pfam" id="PF16177"/>
    </source>
</evidence>
<keyword evidence="3" id="KW-1185">Reference proteome</keyword>
<evidence type="ECO:0000313" key="2">
    <source>
        <dbReference type="EMBL" id="SFK06423.1"/>
    </source>
</evidence>
<proteinExistence type="predicted"/>
<dbReference type="EMBL" id="FORP01000013">
    <property type="protein sequence ID" value="SFK06423.1"/>
    <property type="molecule type" value="Genomic_DNA"/>
</dbReference>
<dbReference type="Gene3D" id="3.40.50.12780">
    <property type="entry name" value="N-terminal domain of ligase-like"/>
    <property type="match status" value="1"/>
</dbReference>
<feature type="domain" description="Acetyl-coenzyme A synthetase N-terminal" evidence="1">
    <location>
        <begin position="2"/>
        <end position="37"/>
    </location>
</feature>
<dbReference type="InterPro" id="IPR042099">
    <property type="entry name" value="ANL_N_sf"/>
</dbReference>